<dbReference type="KEGG" id="mmad:MMJJ_10820"/>
<evidence type="ECO:0000256" key="2">
    <source>
        <dbReference type="ARBA" id="ARBA00023015"/>
    </source>
</evidence>
<dbReference type="Proteomes" id="UP000590564">
    <property type="component" value="Unassembled WGS sequence"/>
</dbReference>
<evidence type="ECO:0000313" key="9">
    <source>
        <dbReference type="Proteomes" id="UP000239462"/>
    </source>
</evidence>
<gene>
    <name evidence="7" type="ORF">HNP94_001991</name>
    <name evidence="8" type="ORF">HNP96_001878</name>
    <name evidence="6" type="ORF">MMJJ_10820</name>
</gene>
<dbReference type="PANTHER" id="PTHR30126:SF40">
    <property type="entry name" value="HTH-TYPE TRANSCRIPTIONAL REGULATOR GLTR"/>
    <property type="match status" value="1"/>
</dbReference>
<dbReference type="SUPFAM" id="SSF46785">
    <property type="entry name" value="Winged helix' DNA-binding domain"/>
    <property type="match status" value="1"/>
</dbReference>
<sequence>MNKLSESDLSVTLNINYRGKQITKTQVEILKSVSETRSQNRTAEILGIPPSTVNIQIKRLENKLDLKLTYSSPAGTMLSPDAERIVSYYNAYLERTSKEKFIACGFISGEVGRILFDDVLVSSFSNVLRLYRSNLTSVVGIDDPYWSYRLGDPVPVAFDHFVMVSKGDFNFKNLLGVNYSAHRIVWKTLKNEKIDFKVSKVVKNPFYAIDLLEEGYSMFLNTCLLRYVKKDYLIEIPDYYDKTKHTINFILNKSIPEDEFEEVLYKKEKEIKLAGFDPIL</sequence>
<name>A0A2L1CC62_METMI</name>
<evidence type="ECO:0000256" key="4">
    <source>
        <dbReference type="ARBA" id="ARBA00023163"/>
    </source>
</evidence>
<protein>
    <submittedName>
        <fullName evidence="6">Bacterial regulatory helix-turn-helix protein, lysR family</fullName>
    </submittedName>
    <submittedName>
        <fullName evidence="7">DNA-binding CsgD family transcriptional regulator</fullName>
    </submittedName>
</protein>
<dbReference type="Proteomes" id="UP000239462">
    <property type="component" value="Chromosome"/>
</dbReference>
<dbReference type="AlphaFoldDB" id="A0A2L1CC62"/>
<proteinExistence type="inferred from homology"/>
<accession>A0A2L1CC62</accession>
<organism evidence="6 9">
    <name type="scientific">Methanococcus maripaludis</name>
    <name type="common">Methanococcus deltae</name>
    <dbReference type="NCBI Taxonomy" id="39152"/>
    <lineage>
        <taxon>Archaea</taxon>
        <taxon>Methanobacteriati</taxon>
        <taxon>Methanobacteriota</taxon>
        <taxon>Methanomada group</taxon>
        <taxon>Methanococci</taxon>
        <taxon>Methanococcales</taxon>
        <taxon>Methanococcaceae</taxon>
        <taxon>Methanococcus</taxon>
    </lineage>
</organism>
<evidence type="ECO:0000256" key="1">
    <source>
        <dbReference type="ARBA" id="ARBA00009437"/>
    </source>
</evidence>
<comment type="similarity">
    <text evidence="1">Belongs to the LysR transcriptional regulatory family.</text>
</comment>
<dbReference type="GO" id="GO:0000976">
    <property type="term" value="F:transcription cis-regulatory region binding"/>
    <property type="evidence" value="ECO:0007669"/>
    <property type="project" value="TreeGrafter"/>
</dbReference>
<evidence type="ECO:0000313" key="8">
    <source>
        <dbReference type="EMBL" id="MBB6497818.1"/>
    </source>
</evidence>
<keyword evidence="3 7" id="KW-0238">DNA-binding</keyword>
<reference evidence="9" key="1">
    <citation type="journal article" date="2018" name="Genome Announc.">
        <title>Complete Genome Sequence of the Methanococcus maripaludis Type Strain JJ (DSM 2067), a Model for Selenoprotein Synthesis in Archaea.</title>
        <authorList>
            <person name="Poehlein A."/>
            <person name="Heym D."/>
            <person name="Quitzke V."/>
            <person name="Fersch J."/>
            <person name="Daniel R."/>
            <person name="Rother M."/>
        </authorList>
    </citation>
    <scope>NUCLEOTIDE SEQUENCE [LARGE SCALE GENOMIC DNA]</scope>
    <source>
        <strain evidence="9">DSM 2067</strain>
    </source>
</reference>
<dbReference type="EMBL" id="JACDUO010000005">
    <property type="protein sequence ID" value="MBA2864952.1"/>
    <property type="molecule type" value="Genomic_DNA"/>
</dbReference>
<dbReference type="RefSeq" id="WP_104837989.1">
    <property type="nucleotide sequence ID" value="NZ_CP026606.1"/>
</dbReference>
<feature type="domain" description="HTH lysR-type" evidence="5">
    <location>
        <begin position="22"/>
        <end position="79"/>
    </location>
</feature>
<reference evidence="7 10" key="3">
    <citation type="submission" date="2020-07" db="EMBL/GenBank/DDBJ databases">
        <title>Genomic Encyclopedia of Type Strains, Phase IV (KMG-V): Genome sequencing to study the core and pangenomes of soil and plant-associated prokaryotes.</title>
        <authorList>
            <person name="Whitman W."/>
        </authorList>
    </citation>
    <scope>NUCLEOTIDE SEQUENCE [LARGE SCALE GENOMIC DNA]</scope>
    <source>
        <strain evidence="7 10">C13</strain>
        <strain evidence="8 11">D1</strain>
    </source>
</reference>
<reference evidence="6" key="2">
    <citation type="submission" date="2018-02" db="EMBL/GenBank/DDBJ databases">
        <title>Complete genome sequence of the Methanococcus maripaludis type strain JJ (DSM 2067), a model for selenoprotein synthesis in Archaea.</title>
        <authorList>
            <person name="Poehlein A."/>
            <person name="Heym D."/>
            <person name="Quitzke V."/>
            <person name="Fersch J."/>
            <person name="Daniel R."/>
            <person name="Rother M."/>
        </authorList>
    </citation>
    <scope>NUCLEOTIDE SEQUENCE [LARGE SCALE GENOMIC DNA]</scope>
    <source>
        <strain evidence="6">DSM 2067</strain>
    </source>
</reference>
<dbReference type="InterPro" id="IPR036390">
    <property type="entry name" value="WH_DNA-bd_sf"/>
</dbReference>
<keyword evidence="2" id="KW-0805">Transcription regulation</keyword>
<evidence type="ECO:0000313" key="10">
    <source>
        <dbReference type="Proteomes" id="UP000567099"/>
    </source>
</evidence>
<dbReference type="PROSITE" id="PS50931">
    <property type="entry name" value="HTH_LYSR"/>
    <property type="match status" value="1"/>
</dbReference>
<evidence type="ECO:0000313" key="11">
    <source>
        <dbReference type="Proteomes" id="UP000590564"/>
    </source>
</evidence>
<dbReference type="Gene3D" id="1.10.10.10">
    <property type="entry name" value="Winged helix-like DNA-binding domain superfamily/Winged helix DNA-binding domain"/>
    <property type="match status" value="1"/>
</dbReference>
<dbReference type="PANTHER" id="PTHR30126">
    <property type="entry name" value="HTH-TYPE TRANSCRIPTIONAL REGULATOR"/>
    <property type="match status" value="1"/>
</dbReference>
<dbReference type="EMBL" id="JACHED010000006">
    <property type="protein sequence ID" value="MBB6497818.1"/>
    <property type="molecule type" value="Genomic_DNA"/>
</dbReference>
<evidence type="ECO:0000313" key="7">
    <source>
        <dbReference type="EMBL" id="MBA2864952.1"/>
    </source>
</evidence>
<evidence type="ECO:0000313" key="6">
    <source>
        <dbReference type="EMBL" id="AVB76476.1"/>
    </source>
</evidence>
<dbReference type="InterPro" id="IPR000847">
    <property type="entry name" value="LysR_HTH_N"/>
</dbReference>
<dbReference type="Proteomes" id="UP000567099">
    <property type="component" value="Unassembled WGS sequence"/>
</dbReference>
<dbReference type="InterPro" id="IPR036388">
    <property type="entry name" value="WH-like_DNA-bd_sf"/>
</dbReference>
<dbReference type="GeneID" id="36102169"/>
<dbReference type="EMBL" id="CP026606">
    <property type="protein sequence ID" value="AVB76476.1"/>
    <property type="molecule type" value="Genomic_DNA"/>
</dbReference>
<dbReference type="Pfam" id="PF00126">
    <property type="entry name" value="HTH_1"/>
    <property type="match status" value="1"/>
</dbReference>
<evidence type="ECO:0000256" key="3">
    <source>
        <dbReference type="ARBA" id="ARBA00023125"/>
    </source>
</evidence>
<dbReference type="GO" id="GO:0003700">
    <property type="term" value="F:DNA-binding transcription factor activity"/>
    <property type="evidence" value="ECO:0007669"/>
    <property type="project" value="InterPro"/>
</dbReference>
<evidence type="ECO:0000259" key="5">
    <source>
        <dbReference type="PROSITE" id="PS50931"/>
    </source>
</evidence>
<keyword evidence="4" id="KW-0804">Transcription</keyword>